<name>A0AAJ0I835_9PEZI</name>
<organism evidence="2 3">
    <name type="scientific">Neurospora hispaniola</name>
    <dbReference type="NCBI Taxonomy" id="588809"/>
    <lineage>
        <taxon>Eukaryota</taxon>
        <taxon>Fungi</taxon>
        <taxon>Dikarya</taxon>
        <taxon>Ascomycota</taxon>
        <taxon>Pezizomycotina</taxon>
        <taxon>Sordariomycetes</taxon>
        <taxon>Sordariomycetidae</taxon>
        <taxon>Sordariales</taxon>
        <taxon>Sordariaceae</taxon>
        <taxon>Neurospora</taxon>
    </lineage>
</organism>
<proteinExistence type="predicted"/>
<reference evidence="2 3" key="1">
    <citation type="journal article" date="2023" name="Mol. Phylogenet. Evol.">
        <title>Genome-scale phylogeny and comparative genomics of the fungal order Sordariales.</title>
        <authorList>
            <person name="Hensen N."/>
            <person name="Bonometti L."/>
            <person name="Westerberg I."/>
            <person name="Brannstrom I.O."/>
            <person name="Guillou S."/>
            <person name="Cros-Aarteil S."/>
            <person name="Calhoun S."/>
            <person name="Haridas S."/>
            <person name="Kuo A."/>
            <person name="Mondo S."/>
            <person name="Pangilinan J."/>
            <person name="Riley R."/>
            <person name="LaButti K."/>
            <person name="Andreopoulos B."/>
            <person name="Lipzen A."/>
            <person name="Chen C."/>
            <person name="Yan M."/>
            <person name="Daum C."/>
            <person name="Ng V."/>
            <person name="Clum A."/>
            <person name="Steindorff A."/>
            <person name="Ohm R.A."/>
            <person name="Martin F."/>
            <person name="Silar P."/>
            <person name="Natvig D.O."/>
            <person name="Lalanne C."/>
            <person name="Gautier V."/>
            <person name="Ament-Velasquez S.L."/>
            <person name="Kruys A."/>
            <person name="Hutchinson M.I."/>
            <person name="Powell A.J."/>
            <person name="Barry K."/>
            <person name="Miller A.N."/>
            <person name="Grigoriev I.V."/>
            <person name="Debuchy R."/>
            <person name="Gladieux P."/>
            <person name="Hiltunen Thoren M."/>
            <person name="Johannesson H."/>
        </authorList>
    </citation>
    <scope>NUCLEOTIDE SEQUENCE [LARGE SCALE GENOMIC DNA]</scope>
    <source>
        <strain evidence="2 3">FGSC 10403</strain>
    </source>
</reference>
<accession>A0AAJ0I835</accession>
<dbReference type="GeneID" id="87874817"/>
<keyword evidence="3" id="KW-1185">Reference proteome</keyword>
<dbReference type="Proteomes" id="UP001285908">
    <property type="component" value="Unassembled WGS sequence"/>
</dbReference>
<feature type="region of interest" description="Disordered" evidence="1">
    <location>
        <begin position="67"/>
        <end position="98"/>
    </location>
</feature>
<protein>
    <submittedName>
        <fullName evidence="2">Uncharacterized protein</fullName>
    </submittedName>
</protein>
<comment type="caution">
    <text evidence="2">The sequence shown here is derived from an EMBL/GenBank/DDBJ whole genome shotgun (WGS) entry which is preliminary data.</text>
</comment>
<dbReference type="EMBL" id="JAULSX010000004">
    <property type="protein sequence ID" value="KAK3492672.1"/>
    <property type="molecule type" value="Genomic_DNA"/>
</dbReference>
<sequence>MTSISHPVNHSYRFLFSPRQLFPAITYSWIIRYPESHCVLSRPFNITRFSSSLPIQLSILDTMSRQRRHTISGPRPSTQDIFAAGPRESSANCDPGSLSRGNLSQASHEVVDAMTQTSDHMADIADMPPLTGADSDAEDVSTVAQSRSDRLEVPGLIEAFTQLETGDESRPNPGSVAPSLTVPIPVSDRGQYELFEHVPRQTIAELMRDIPRTSFDAFVGHLVQLGLLNWEDDDLPIKPATRVAIMALTFQQLASPANLNLPPDVVERFVPMFILPRIVATDVIIFQDLHRRLQSHRYTVWFRCSTMDLGRRHETTWSQRHVSRMDSSLAPRKKTSIWCFRAASLWTDTCTYRDNIDVKR</sequence>
<dbReference type="RefSeq" id="XP_062693130.1">
    <property type="nucleotide sequence ID" value="XM_062837195.1"/>
</dbReference>
<dbReference type="AlphaFoldDB" id="A0AAJ0I835"/>
<evidence type="ECO:0000256" key="1">
    <source>
        <dbReference type="SAM" id="MobiDB-lite"/>
    </source>
</evidence>
<gene>
    <name evidence="2" type="ORF">B0T23DRAFT_380214</name>
</gene>
<evidence type="ECO:0000313" key="2">
    <source>
        <dbReference type="EMBL" id="KAK3492672.1"/>
    </source>
</evidence>
<evidence type="ECO:0000313" key="3">
    <source>
        <dbReference type="Proteomes" id="UP001285908"/>
    </source>
</evidence>